<gene>
    <name evidence="8" type="ORF">EDB81DRAFT_774274</name>
</gene>
<evidence type="ECO:0000313" key="9">
    <source>
        <dbReference type="Proteomes" id="UP000738349"/>
    </source>
</evidence>
<dbReference type="GO" id="GO:0016853">
    <property type="term" value="F:isomerase activity"/>
    <property type="evidence" value="ECO:0007669"/>
    <property type="project" value="UniProtKB-KW"/>
</dbReference>
<keyword evidence="6" id="KW-0456">Lyase</keyword>
<organism evidence="8 9">
    <name type="scientific">Dactylonectria macrodidyma</name>
    <dbReference type="NCBI Taxonomy" id="307937"/>
    <lineage>
        <taxon>Eukaryota</taxon>
        <taxon>Fungi</taxon>
        <taxon>Dikarya</taxon>
        <taxon>Ascomycota</taxon>
        <taxon>Pezizomycotina</taxon>
        <taxon>Sordariomycetes</taxon>
        <taxon>Hypocreomycetidae</taxon>
        <taxon>Hypocreales</taxon>
        <taxon>Nectriaceae</taxon>
        <taxon>Dactylonectria</taxon>
    </lineage>
</organism>
<dbReference type="PANTHER" id="PTHR11941">
    <property type="entry name" value="ENOYL-COA HYDRATASE-RELATED"/>
    <property type="match status" value="1"/>
</dbReference>
<keyword evidence="5" id="KW-0413">Isomerase</keyword>
<dbReference type="GO" id="GO:0005777">
    <property type="term" value="C:peroxisome"/>
    <property type="evidence" value="ECO:0007669"/>
    <property type="project" value="UniProtKB-SubCell"/>
</dbReference>
<keyword evidence="9" id="KW-1185">Reference proteome</keyword>
<dbReference type="CDD" id="cd06558">
    <property type="entry name" value="crotonase-like"/>
    <property type="match status" value="1"/>
</dbReference>
<dbReference type="Gene3D" id="3.90.226.10">
    <property type="entry name" value="2-enoyl-CoA Hydratase, Chain A, domain 1"/>
    <property type="match status" value="1"/>
</dbReference>
<dbReference type="EMBL" id="JAGMUV010000002">
    <property type="protein sequence ID" value="KAH7170023.1"/>
    <property type="molecule type" value="Genomic_DNA"/>
</dbReference>
<accession>A0A9P9FQN3</accession>
<protein>
    <submittedName>
        <fullName evidence="8">Enoyl-CoA hydratase/isomerase</fullName>
    </submittedName>
</protein>
<evidence type="ECO:0000256" key="2">
    <source>
        <dbReference type="ARBA" id="ARBA00004924"/>
    </source>
</evidence>
<dbReference type="Pfam" id="PF00378">
    <property type="entry name" value="ECH_1"/>
    <property type="match status" value="1"/>
</dbReference>
<dbReference type="GO" id="GO:0006635">
    <property type="term" value="P:fatty acid beta-oxidation"/>
    <property type="evidence" value="ECO:0007669"/>
    <property type="project" value="TreeGrafter"/>
</dbReference>
<dbReference type="PANTHER" id="PTHR11941:SF158">
    <property type="entry name" value="ENOYL-COA HYDRATASE (AFU_ORTHOLOGUE AFUA_2G10650)"/>
    <property type="match status" value="1"/>
</dbReference>
<reference evidence="8" key="1">
    <citation type="journal article" date="2021" name="Nat. Commun.">
        <title>Genetic determinants of endophytism in the Arabidopsis root mycobiome.</title>
        <authorList>
            <person name="Mesny F."/>
            <person name="Miyauchi S."/>
            <person name="Thiergart T."/>
            <person name="Pickel B."/>
            <person name="Atanasova L."/>
            <person name="Karlsson M."/>
            <person name="Huettel B."/>
            <person name="Barry K.W."/>
            <person name="Haridas S."/>
            <person name="Chen C."/>
            <person name="Bauer D."/>
            <person name="Andreopoulos W."/>
            <person name="Pangilinan J."/>
            <person name="LaButti K."/>
            <person name="Riley R."/>
            <person name="Lipzen A."/>
            <person name="Clum A."/>
            <person name="Drula E."/>
            <person name="Henrissat B."/>
            <person name="Kohler A."/>
            <person name="Grigoriev I.V."/>
            <person name="Martin F.M."/>
            <person name="Hacquard S."/>
        </authorList>
    </citation>
    <scope>NUCLEOTIDE SEQUENCE</scope>
    <source>
        <strain evidence="8">MPI-CAGE-AT-0147</strain>
    </source>
</reference>
<comment type="pathway">
    <text evidence="2">Siderophore biosynthesis.</text>
</comment>
<comment type="similarity">
    <text evidence="3 7">Belongs to the enoyl-CoA hydratase/isomerase family.</text>
</comment>
<evidence type="ECO:0000256" key="5">
    <source>
        <dbReference type="ARBA" id="ARBA00023235"/>
    </source>
</evidence>
<evidence type="ECO:0000256" key="7">
    <source>
        <dbReference type="RuleBase" id="RU003707"/>
    </source>
</evidence>
<evidence type="ECO:0000256" key="6">
    <source>
        <dbReference type="ARBA" id="ARBA00023239"/>
    </source>
</evidence>
<dbReference type="GO" id="GO:0016829">
    <property type="term" value="F:lyase activity"/>
    <property type="evidence" value="ECO:0007669"/>
    <property type="project" value="UniProtKB-KW"/>
</dbReference>
<comment type="caution">
    <text evidence="8">The sequence shown here is derived from an EMBL/GenBank/DDBJ whole genome shotgun (WGS) entry which is preliminary data.</text>
</comment>
<dbReference type="AlphaFoldDB" id="A0A9P9FQN3"/>
<dbReference type="GO" id="GO:0005739">
    <property type="term" value="C:mitochondrion"/>
    <property type="evidence" value="ECO:0007669"/>
    <property type="project" value="TreeGrafter"/>
</dbReference>
<evidence type="ECO:0000256" key="4">
    <source>
        <dbReference type="ARBA" id="ARBA00023140"/>
    </source>
</evidence>
<proteinExistence type="inferred from homology"/>
<dbReference type="FunFam" id="3.90.226.10:FF:000074">
    <property type="entry name" value="Enoyl-CoA hydratase (AFU_orthologue AFUA_2G10650)"/>
    <property type="match status" value="1"/>
</dbReference>
<name>A0A9P9FQN3_9HYPO</name>
<sequence length="280" mass="30597">MSPNSYPTETPPPATPSFLKLTFPAPRVVLIQMDRPKDLNAMSTAAQWEMDSVWKWFDDEPLLSVAIITGTGRAFSAGADLKEWSNSMSDDADPSKRMGNAPAFKPLSRRLGKKPVIAAVNGLAMGGGCEFIVNCDLVVAAEDAYFALPEVRRGIAAIGGALPRLIRTIGLQRASEFALTGRNVSAQEMFQWGIVNKVVPKDEVVQEAVKFAGMIASNSPDAIICTRAGLRQGWETASVERAVEWTLEKEFAELQKGENIVEGLKAFSEKREPRWKGSRL</sequence>
<evidence type="ECO:0000313" key="8">
    <source>
        <dbReference type="EMBL" id="KAH7170023.1"/>
    </source>
</evidence>
<evidence type="ECO:0000256" key="1">
    <source>
        <dbReference type="ARBA" id="ARBA00004275"/>
    </source>
</evidence>
<dbReference type="InterPro" id="IPR029045">
    <property type="entry name" value="ClpP/crotonase-like_dom_sf"/>
</dbReference>
<dbReference type="InterPro" id="IPR001753">
    <property type="entry name" value="Enoyl-CoA_hydra/iso"/>
</dbReference>
<dbReference type="InterPro" id="IPR018376">
    <property type="entry name" value="Enoyl-CoA_hyd/isom_CS"/>
</dbReference>
<dbReference type="OrthoDB" id="2139957at2759"/>
<dbReference type="SUPFAM" id="SSF52096">
    <property type="entry name" value="ClpP/crotonase"/>
    <property type="match status" value="1"/>
</dbReference>
<evidence type="ECO:0000256" key="3">
    <source>
        <dbReference type="ARBA" id="ARBA00005254"/>
    </source>
</evidence>
<dbReference type="PROSITE" id="PS00166">
    <property type="entry name" value="ENOYL_COA_HYDRATASE"/>
    <property type="match status" value="1"/>
</dbReference>
<keyword evidence="4" id="KW-0576">Peroxisome</keyword>
<comment type="subcellular location">
    <subcellularLocation>
        <location evidence="1">Peroxisome</location>
    </subcellularLocation>
</comment>
<dbReference type="Proteomes" id="UP000738349">
    <property type="component" value="Unassembled WGS sequence"/>
</dbReference>